<dbReference type="PANTHER" id="PTHR43528:SF1">
    <property type="entry name" value="ALPHA-KETOGLUTARATE PERMEASE"/>
    <property type="match status" value="1"/>
</dbReference>
<comment type="caution">
    <text evidence="13">The sequence shown here is derived from an EMBL/GenBank/DDBJ whole genome shotgun (WGS) entry which is preliminary data.</text>
</comment>
<gene>
    <name evidence="13" type="ORF">IQ251_00780</name>
</gene>
<accession>A0A929B7Q8</accession>
<evidence type="ECO:0000256" key="5">
    <source>
        <dbReference type="ARBA" id="ARBA00022692"/>
    </source>
</evidence>
<comment type="subcellular location">
    <subcellularLocation>
        <location evidence="1">Cell membrane</location>
        <topology evidence="1">Multi-pass membrane protein</topology>
    </subcellularLocation>
</comment>
<comment type="function">
    <text evidence="9">May be a proton symporter involved in the uptake of osmolytes such as proline and glycine betaine.</text>
</comment>
<dbReference type="SUPFAM" id="SSF103473">
    <property type="entry name" value="MFS general substrate transporter"/>
    <property type="match status" value="1"/>
</dbReference>
<evidence type="ECO:0000259" key="12">
    <source>
        <dbReference type="PROSITE" id="PS50850"/>
    </source>
</evidence>
<feature type="domain" description="Major facilitator superfamily (MFS) profile" evidence="12">
    <location>
        <begin position="17"/>
        <end position="424"/>
    </location>
</feature>
<evidence type="ECO:0000256" key="7">
    <source>
        <dbReference type="ARBA" id="ARBA00022989"/>
    </source>
</evidence>
<keyword evidence="4" id="KW-1003">Cell membrane</keyword>
<evidence type="ECO:0000256" key="11">
    <source>
        <dbReference type="SAM" id="Phobius"/>
    </source>
</evidence>
<feature type="transmembrane region" description="Helical" evidence="11">
    <location>
        <begin position="128"/>
        <end position="146"/>
    </location>
</feature>
<dbReference type="PANTHER" id="PTHR43528">
    <property type="entry name" value="ALPHA-KETOGLUTARATE PERMEASE"/>
    <property type="match status" value="1"/>
</dbReference>
<evidence type="ECO:0000313" key="13">
    <source>
        <dbReference type="EMBL" id="MBE9372971.1"/>
    </source>
</evidence>
<feature type="transmembrane region" description="Helical" evidence="11">
    <location>
        <begin position="335"/>
        <end position="356"/>
    </location>
</feature>
<keyword evidence="6" id="KW-0769">Symport</keyword>
<feature type="transmembrane region" description="Helical" evidence="11">
    <location>
        <begin position="191"/>
        <end position="208"/>
    </location>
</feature>
<feature type="transmembrane region" description="Helical" evidence="11">
    <location>
        <begin position="87"/>
        <end position="108"/>
    </location>
</feature>
<keyword evidence="8 11" id="KW-0472">Membrane</keyword>
<organism evidence="13 14">
    <name type="scientific">Saccharopolyspora montiporae</name>
    <dbReference type="NCBI Taxonomy" id="2781240"/>
    <lineage>
        <taxon>Bacteria</taxon>
        <taxon>Bacillati</taxon>
        <taxon>Actinomycetota</taxon>
        <taxon>Actinomycetes</taxon>
        <taxon>Pseudonocardiales</taxon>
        <taxon>Pseudonocardiaceae</taxon>
        <taxon>Saccharopolyspora</taxon>
    </lineage>
</organism>
<evidence type="ECO:0000256" key="4">
    <source>
        <dbReference type="ARBA" id="ARBA00022475"/>
    </source>
</evidence>
<dbReference type="EMBL" id="JADEYC010000002">
    <property type="protein sequence ID" value="MBE9372971.1"/>
    <property type="molecule type" value="Genomic_DNA"/>
</dbReference>
<dbReference type="RefSeq" id="WP_193926429.1">
    <property type="nucleotide sequence ID" value="NZ_JADEYC010000002.1"/>
</dbReference>
<dbReference type="GO" id="GO:0015293">
    <property type="term" value="F:symporter activity"/>
    <property type="evidence" value="ECO:0007669"/>
    <property type="project" value="UniProtKB-KW"/>
</dbReference>
<name>A0A929B7Q8_9PSEU</name>
<evidence type="ECO:0000256" key="3">
    <source>
        <dbReference type="ARBA" id="ARBA00022448"/>
    </source>
</evidence>
<feature type="transmembrane region" description="Helical" evidence="11">
    <location>
        <begin position="276"/>
        <end position="295"/>
    </location>
</feature>
<keyword evidence="5 11" id="KW-0812">Transmembrane</keyword>
<feature type="transmembrane region" description="Helical" evidence="11">
    <location>
        <begin position="398"/>
        <end position="419"/>
    </location>
</feature>
<feature type="transmembrane region" description="Helical" evidence="11">
    <location>
        <begin position="53"/>
        <end position="75"/>
    </location>
</feature>
<sequence length="427" mass="44813">MSSTTAPPIAPSTRRKAVLAASLGNFIEWFEYTLYGFFAAAIAMNFFPGGASSLIPTFAVFGVAFVLRPLGAITFGHFGDRIGRRTVLAVVIVGMSLATFVIGALPTYETAGFAAPVLLLLARAVQGFSAGGEFGGATAFMVEYAPPGRRSFYGSWQFFTQFLGALTASAFGTVLSTVLSEQAVNAWGWRIPFLLTLPLGLIGLYLRLKMDETPEFQRDAGTAESAAPLLVTVREHGRSVLTIIGMIISGTTATYLVQAFLPAYLVQSVGLPQRQVFTAMLIGLALLVGSVPLWALLADRCGRHKPFLVASPLATAIGTVPAFLLLLHGSFASTVAGYVLMTVLFSPALGSLATAMSDLFPTEIRYSGLSLAYGTAVSVFGGFTPLILASLADTTGSHLAPAAYLTGTAVISLTAALLLPETGSRAR</sequence>
<feature type="transmembrane region" description="Helical" evidence="11">
    <location>
        <begin position="307"/>
        <end position="329"/>
    </location>
</feature>
<evidence type="ECO:0000256" key="10">
    <source>
        <dbReference type="ARBA" id="ARBA00039918"/>
    </source>
</evidence>
<evidence type="ECO:0000256" key="9">
    <source>
        <dbReference type="ARBA" id="ARBA00037295"/>
    </source>
</evidence>
<dbReference type="PROSITE" id="PS50850">
    <property type="entry name" value="MFS"/>
    <property type="match status" value="1"/>
</dbReference>
<reference evidence="13" key="1">
    <citation type="submission" date="2020-10" db="EMBL/GenBank/DDBJ databases">
        <title>Diversity and distribution of actinomycetes associated with coral in the coast of Hainan.</title>
        <authorList>
            <person name="Li F."/>
        </authorList>
    </citation>
    <scope>NUCLEOTIDE SEQUENCE</scope>
    <source>
        <strain evidence="13">HNM0983</strain>
    </source>
</reference>
<dbReference type="Proteomes" id="UP000598360">
    <property type="component" value="Unassembled WGS sequence"/>
</dbReference>
<dbReference type="Gene3D" id="1.20.1250.20">
    <property type="entry name" value="MFS general substrate transporter like domains"/>
    <property type="match status" value="2"/>
</dbReference>
<keyword evidence="14" id="KW-1185">Reference proteome</keyword>
<dbReference type="InterPro" id="IPR005829">
    <property type="entry name" value="Sugar_transporter_CS"/>
</dbReference>
<dbReference type="Pfam" id="PF07690">
    <property type="entry name" value="MFS_1"/>
    <property type="match status" value="1"/>
</dbReference>
<evidence type="ECO:0000256" key="1">
    <source>
        <dbReference type="ARBA" id="ARBA00004651"/>
    </source>
</evidence>
<feature type="transmembrane region" description="Helical" evidence="11">
    <location>
        <begin position="158"/>
        <end position="179"/>
    </location>
</feature>
<evidence type="ECO:0000256" key="2">
    <source>
        <dbReference type="ARBA" id="ARBA00008240"/>
    </source>
</evidence>
<evidence type="ECO:0000256" key="6">
    <source>
        <dbReference type="ARBA" id="ARBA00022847"/>
    </source>
</evidence>
<dbReference type="InterPro" id="IPR036259">
    <property type="entry name" value="MFS_trans_sf"/>
</dbReference>
<evidence type="ECO:0000256" key="8">
    <source>
        <dbReference type="ARBA" id="ARBA00023136"/>
    </source>
</evidence>
<keyword evidence="3" id="KW-0813">Transport</keyword>
<dbReference type="PROSITE" id="PS00217">
    <property type="entry name" value="SUGAR_TRANSPORT_2"/>
    <property type="match status" value="1"/>
</dbReference>
<proteinExistence type="inferred from homology"/>
<evidence type="ECO:0000313" key="14">
    <source>
        <dbReference type="Proteomes" id="UP000598360"/>
    </source>
</evidence>
<keyword evidence="7 11" id="KW-1133">Transmembrane helix</keyword>
<dbReference type="InterPro" id="IPR051084">
    <property type="entry name" value="H+-coupled_symporters"/>
</dbReference>
<dbReference type="AlphaFoldDB" id="A0A929B7Q8"/>
<dbReference type="InterPro" id="IPR020846">
    <property type="entry name" value="MFS_dom"/>
</dbReference>
<dbReference type="GO" id="GO:0005886">
    <property type="term" value="C:plasma membrane"/>
    <property type="evidence" value="ECO:0007669"/>
    <property type="project" value="UniProtKB-SubCell"/>
</dbReference>
<feature type="transmembrane region" description="Helical" evidence="11">
    <location>
        <begin position="368"/>
        <end position="392"/>
    </location>
</feature>
<comment type="similarity">
    <text evidence="2">Belongs to the major facilitator superfamily. Metabolite:H+ Symporter (MHS) family (TC 2.A.1.6) family.</text>
</comment>
<dbReference type="InterPro" id="IPR011701">
    <property type="entry name" value="MFS"/>
</dbReference>
<dbReference type="FunFam" id="1.20.1250.20:FF:000001">
    <property type="entry name" value="Dicarboxylate MFS transporter"/>
    <property type="match status" value="1"/>
</dbReference>
<feature type="transmembrane region" description="Helical" evidence="11">
    <location>
        <begin position="29"/>
        <end position="47"/>
    </location>
</feature>
<protein>
    <recommendedName>
        <fullName evidence="10">Putative proline/betaine transporter</fullName>
    </recommendedName>
</protein>
<feature type="transmembrane region" description="Helical" evidence="11">
    <location>
        <begin position="240"/>
        <end position="264"/>
    </location>
</feature>